<feature type="domain" description="Core-binding (CB)" evidence="7">
    <location>
        <begin position="66"/>
        <end position="146"/>
    </location>
</feature>
<dbReference type="GO" id="GO:0003677">
    <property type="term" value="F:DNA binding"/>
    <property type="evidence" value="ECO:0007669"/>
    <property type="project" value="UniProtKB-UniRule"/>
</dbReference>
<dbReference type="Gene3D" id="1.10.150.130">
    <property type="match status" value="1"/>
</dbReference>
<dbReference type="InterPro" id="IPR050090">
    <property type="entry name" value="Tyrosine_recombinase_XerCD"/>
</dbReference>
<dbReference type="GO" id="GO:0015074">
    <property type="term" value="P:DNA integration"/>
    <property type="evidence" value="ECO:0007669"/>
    <property type="project" value="UniProtKB-KW"/>
</dbReference>
<dbReference type="Pfam" id="PF14657">
    <property type="entry name" value="Arm-DNA-bind_4"/>
    <property type="match status" value="1"/>
</dbReference>
<dbReference type="InterPro" id="IPR004107">
    <property type="entry name" value="Integrase_SAM-like_N"/>
</dbReference>
<evidence type="ECO:0000256" key="3">
    <source>
        <dbReference type="ARBA" id="ARBA00023125"/>
    </source>
</evidence>
<name>A0A345C2H6_9BACI</name>
<evidence type="ECO:0000313" key="9">
    <source>
        <dbReference type="Proteomes" id="UP000252100"/>
    </source>
</evidence>
<organism evidence="8 9">
    <name type="scientific">Salicibibacter kimchii</name>
    <dbReference type="NCBI Taxonomy" id="2099786"/>
    <lineage>
        <taxon>Bacteria</taxon>
        <taxon>Bacillati</taxon>
        <taxon>Bacillota</taxon>
        <taxon>Bacilli</taxon>
        <taxon>Bacillales</taxon>
        <taxon>Bacillaceae</taxon>
        <taxon>Salicibibacter</taxon>
    </lineage>
</organism>
<keyword evidence="3 5" id="KW-0238">DNA-binding</keyword>
<dbReference type="PROSITE" id="PS51900">
    <property type="entry name" value="CB"/>
    <property type="match status" value="1"/>
</dbReference>
<dbReference type="InterPro" id="IPR011010">
    <property type="entry name" value="DNA_brk_join_enz"/>
</dbReference>
<dbReference type="SUPFAM" id="SSF56349">
    <property type="entry name" value="DNA breaking-rejoining enzymes"/>
    <property type="match status" value="1"/>
</dbReference>
<dbReference type="KEGG" id="rue:DT065_16400"/>
<dbReference type="InterPro" id="IPR013762">
    <property type="entry name" value="Integrase-like_cat_sf"/>
</dbReference>
<dbReference type="RefSeq" id="WP_114375204.1">
    <property type="nucleotide sequence ID" value="NZ_CP031092.1"/>
</dbReference>
<dbReference type="CDD" id="cd01189">
    <property type="entry name" value="INT_ICEBs1_C_like"/>
    <property type="match status" value="1"/>
</dbReference>
<dbReference type="GO" id="GO:0006310">
    <property type="term" value="P:DNA recombination"/>
    <property type="evidence" value="ECO:0007669"/>
    <property type="project" value="UniProtKB-KW"/>
</dbReference>
<comment type="similarity">
    <text evidence="1">Belongs to the 'phage' integrase family.</text>
</comment>
<dbReference type="Pfam" id="PF00589">
    <property type="entry name" value="Phage_integrase"/>
    <property type="match status" value="1"/>
</dbReference>
<dbReference type="InterPro" id="IPR028259">
    <property type="entry name" value="AP2-like_int_N"/>
</dbReference>
<dbReference type="PANTHER" id="PTHR30349">
    <property type="entry name" value="PHAGE INTEGRASE-RELATED"/>
    <property type="match status" value="1"/>
</dbReference>
<dbReference type="Pfam" id="PF14659">
    <property type="entry name" value="Phage_int_SAM_3"/>
    <property type="match status" value="1"/>
</dbReference>
<dbReference type="OrthoDB" id="9803188at2"/>
<protein>
    <submittedName>
        <fullName evidence="8">Site-specific integrase</fullName>
    </submittedName>
</protein>
<evidence type="ECO:0000256" key="2">
    <source>
        <dbReference type="ARBA" id="ARBA00022908"/>
    </source>
</evidence>
<dbReference type="EMBL" id="CP031092">
    <property type="protein sequence ID" value="AXF57407.1"/>
    <property type="molecule type" value="Genomic_DNA"/>
</dbReference>
<dbReference type="PANTHER" id="PTHR30349:SF64">
    <property type="entry name" value="PROPHAGE INTEGRASE INTD-RELATED"/>
    <property type="match status" value="1"/>
</dbReference>
<evidence type="ECO:0000259" key="7">
    <source>
        <dbReference type="PROSITE" id="PS51900"/>
    </source>
</evidence>
<keyword evidence="4" id="KW-0233">DNA recombination</keyword>
<dbReference type="Proteomes" id="UP000252100">
    <property type="component" value="Chromosome"/>
</dbReference>
<gene>
    <name evidence="8" type="ORF">DT065_16400</name>
</gene>
<evidence type="ECO:0000259" key="6">
    <source>
        <dbReference type="PROSITE" id="PS51898"/>
    </source>
</evidence>
<sequence length="395" mass="45353">MARIYKKKTKQGTRWGYRIYMGTDPATGKDIRKAKEGFLKEKDAKLAASVVERQLADDEYIQPSKMLFSDVSSDWERYYAQDAKESSQRARGIALKRILSELGDKPIQRISKKHYQDTIDTLAEKFSYNYMDSIHSTAHMVFAYAVETKLIKENPASGAKLPKKKVTVEELENESSIQDTFMEREELEEFLTVAKHEGLDGDLLTFTMLAYTGLRIGELLALKWSEVDTEKHTLRVIRTYYNPSNNKKNFQLLTPKTESSIRTITIDPVLVGLLHTHKQEQDTIASDNPFYNDQGFIFAGNEGYPKPIKHMAIRLQRLLQKTSIKKHITTHSFRHTHTSLLIEANAHIKEIQDRLGHSDINTTMDIYAHMTQSHKKEASTKFSNLMENLSNTLSD</sequence>
<evidence type="ECO:0000313" key="8">
    <source>
        <dbReference type="EMBL" id="AXF57407.1"/>
    </source>
</evidence>
<keyword evidence="2" id="KW-0229">DNA integration</keyword>
<dbReference type="AlphaFoldDB" id="A0A345C2H6"/>
<evidence type="ECO:0000256" key="4">
    <source>
        <dbReference type="ARBA" id="ARBA00023172"/>
    </source>
</evidence>
<evidence type="ECO:0000256" key="5">
    <source>
        <dbReference type="PROSITE-ProRule" id="PRU01248"/>
    </source>
</evidence>
<dbReference type="InterPro" id="IPR010998">
    <property type="entry name" value="Integrase_recombinase_N"/>
</dbReference>
<dbReference type="Gene3D" id="1.10.443.10">
    <property type="entry name" value="Intergrase catalytic core"/>
    <property type="match status" value="1"/>
</dbReference>
<dbReference type="PROSITE" id="PS51898">
    <property type="entry name" value="TYR_RECOMBINASE"/>
    <property type="match status" value="1"/>
</dbReference>
<dbReference type="InterPro" id="IPR002104">
    <property type="entry name" value="Integrase_catalytic"/>
</dbReference>
<proteinExistence type="inferred from homology"/>
<feature type="domain" description="Tyr recombinase" evidence="6">
    <location>
        <begin position="177"/>
        <end position="380"/>
    </location>
</feature>
<accession>A0A345C2H6</accession>
<evidence type="ECO:0000256" key="1">
    <source>
        <dbReference type="ARBA" id="ARBA00008857"/>
    </source>
</evidence>
<keyword evidence="9" id="KW-1185">Reference proteome</keyword>
<reference evidence="8 9" key="1">
    <citation type="journal article" date="2018" name="J. Microbiol.">
        <title>Salicibibacter kimchii gen. nov., sp. nov., a moderately halophilic and alkalitolerant bacterium in the family Bacillaceae, isolated from kimchi.</title>
        <authorList>
            <person name="Jang J.Y."/>
            <person name="Oh Y.J."/>
            <person name="Lim S.K."/>
            <person name="Park H.K."/>
            <person name="Lee C."/>
            <person name="Kim J.Y."/>
            <person name="Lee M.A."/>
            <person name="Choi H.J."/>
        </authorList>
    </citation>
    <scope>NUCLEOTIDE SEQUENCE [LARGE SCALE GENOMIC DNA]</scope>
    <source>
        <strain evidence="8 9">NKC1-1</strain>
    </source>
</reference>
<dbReference type="InterPro" id="IPR044068">
    <property type="entry name" value="CB"/>
</dbReference>